<keyword evidence="3" id="KW-1185">Reference proteome</keyword>
<protein>
    <submittedName>
        <fullName evidence="2">Uncharacterized protein</fullName>
    </submittedName>
</protein>
<evidence type="ECO:0000256" key="1">
    <source>
        <dbReference type="SAM" id="MobiDB-lite"/>
    </source>
</evidence>
<sequence>MLLSPSSDHRLNKVEPADRRGASLEGVLAPQMQRCPGTADSAYPRCGSRPVKVGSDREPVETLRRDETGRDLPGTKASGGKKLTDAAGNLEEDFIP</sequence>
<dbReference type="Proteomes" id="UP000562984">
    <property type="component" value="Unassembled WGS sequence"/>
</dbReference>
<organism evidence="2 3">
    <name type="scientific">Nakamurella aerolata</name>
    <dbReference type="NCBI Taxonomy" id="1656892"/>
    <lineage>
        <taxon>Bacteria</taxon>
        <taxon>Bacillati</taxon>
        <taxon>Actinomycetota</taxon>
        <taxon>Actinomycetes</taxon>
        <taxon>Nakamurellales</taxon>
        <taxon>Nakamurellaceae</taxon>
        <taxon>Nakamurella</taxon>
    </lineage>
</organism>
<gene>
    <name evidence="2" type="ORF">HKD39_04815</name>
</gene>
<dbReference type="EMBL" id="JABEND010000002">
    <property type="protein sequence ID" value="NNG35042.1"/>
    <property type="molecule type" value="Genomic_DNA"/>
</dbReference>
<reference evidence="2 3" key="1">
    <citation type="submission" date="2020-05" db="EMBL/GenBank/DDBJ databases">
        <title>Nakamurella sp. DB0629 isolated from air conditioner.</title>
        <authorList>
            <person name="Kim D.H."/>
            <person name="Kim D.-U."/>
        </authorList>
    </citation>
    <scope>NUCLEOTIDE SEQUENCE [LARGE SCALE GENOMIC DNA]</scope>
    <source>
        <strain evidence="2 3">DB0629</strain>
    </source>
</reference>
<comment type="caution">
    <text evidence="2">The sequence shown here is derived from an EMBL/GenBank/DDBJ whole genome shotgun (WGS) entry which is preliminary data.</text>
</comment>
<dbReference type="AlphaFoldDB" id="A0A849ADU1"/>
<evidence type="ECO:0000313" key="3">
    <source>
        <dbReference type="Proteomes" id="UP000562984"/>
    </source>
</evidence>
<feature type="compositionally biased region" description="Basic and acidic residues" evidence="1">
    <location>
        <begin position="54"/>
        <end position="70"/>
    </location>
</feature>
<accession>A0A849ADU1</accession>
<proteinExistence type="predicted"/>
<feature type="region of interest" description="Disordered" evidence="1">
    <location>
        <begin position="1"/>
        <end position="96"/>
    </location>
</feature>
<dbReference type="RefSeq" id="WP_171198678.1">
    <property type="nucleotide sequence ID" value="NZ_JABEND010000002.1"/>
</dbReference>
<evidence type="ECO:0000313" key="2">
    <source>
        <dbReference type="EMBL" id="NNG35042.1"/>
    </source>
</evidence>
<feature type="compositionally biased region" description="Basic and acidic residues" evidence="1">
    <location>
        <begin position="7"/>
        <end position="22"/>
    </location>
</feature>
<name>A0A849ADU1_9ACTN</name>